<keyword evidence="1" id="KW-0663">Pyridoxal phosphate</keyword>
<reference evidence="2 3" key="1">
    <citation type="journal article" date="2019" name="Environ. Microbiol.">
        <title>Genomics insights into ecotype formation of ammonia-oxidizing archaea in the deep ocean.</title>
        <authorList>
            <person name="Wang Y."/>
            <person name="Huang J.M."/>
            <person name="Cui G.J."/>
            <person name="Nunoura T."/>
            <person name="Takaki Y."/>
            <person name="Li W.L."/>
            <person name="Li J."/>
            <person name="Gao Z.M."/>
            <person name="Takai K."/>
            <person name="Zhang A.Q."/>
            <person name="Stepanauskas R."/>
        </authorList>
    </citation>
    <scope>NUCLEOTIDE SEQUENCE [LARGE SCALE GENOMIC DNA]</scope>
    <source>
        <strain evidence="2 3">F20</strain>
    </source>
</reference>
<dbReference type="CDD" id="cd00616">
    <property type="entry name" value="AHBA_syn"/>
    <property type="match status" value="1"/>
</dbReference>
<dbReference type="PIRSF" id="PIRSF000390">
    <property type="entry name" value="PLP_StrS"/>
    <property type="match status" value="1"/>
</dbReference>
<dbReference type="GO" id="GO:0008483">
    <property type="term" value="F:transaminase activity"/>
    <property type="evidence" value="ECO:0007669"/>
    <property type="project" value="UniProtKB-KW"/>
</dbReference>
<proteinExistence type="inferred from homology"/>
<dbReference type="PANTHER" id="PTHR30244">
    <property type="entry name" value="TRANSAMINASE"/>
    <property type="match status" value="1"/>
</dbReference>
<dbReference type="AlphaFoldDB" id="A0A7K4NSK8"/>
<dbReference type="SUPFAM" id="SSF53383">
    <property type="entry name" value="PLP-dependent transferases"/>
    <property type="match status" value="1"/>
</dbReference>
<keyword evidence="2" id="KW-0032">Aminotransferase</keyword>
<evidence type="ECO:0000256" key="1">
    <source>
        <dbReference type="RuleBase" id="RU004508"/>
    </source>
</evidence>
<dbReference type="InterPro" id="IPR015422">
    <property type="entry name" value="PyrdxlP-dep_Trfase_small"/>
</dbReference>
<comment type="caution">
    <text evidence="2">The sequence shown here is derived from an EMBL/GenBank/DDBJ whole genome shotgun (WGS) entry which is preliminary data.</text>
</comment>
<dbReference type="InterPro" id="IPR015421">
    <property type="entry name" value="PyrdxlP-dep_Trfase_major"/>
</dbReference>
<dbReference type="Gene3D" id="3.90.1150.10">
    <property type="entry name" value="Aspartate Aminotransferase, domain 1"/>
    <property type="match status" value="1"/>
</dbReference>
<dbReference type="EMBL" id="JACASX010000006">
    <property type="protein sequence ID" value="NWK05320.1"/>
    <property type="molecule type" value="Genomic_DNA"/>
</dbReference>
<dbReference type="Gene3D" id="3.40.640.10">
    <property type="entry name" value="Type I PLP-dependent aspartate aminotransferase-like (Major domain)"/>
    <property type="match status" value="1"/>
</dbReference>
<dbReference type="Pfam" id="PF01041">
    <property type="entry name" value="DegT_DnrJ_EryC1"/>
    <property type="match status" value="1"/>
</dbReference>
<organism evidence="2 3">
    <name type="scientific">Marine Group I thaumarchaeote</name>
    <dbReference type="NCBI Taxonomy" id="2511932"/>
    <lineage>
        <taxon>Archaea</taxon>
        <taxon>Nitrososphaerota</taxon>
        <taxon>Marine Group I</taxon>
    </lineage>
</organism>
<evidence type="ECO:0000313" key="2">
    <source>
        <dbReference type="EMBL" id="NWK05320.1"/>
    </source>
</evidence>
<evidence type="ECO:0000313" key="3">
    <source>
        <dbReference type="Proteomes" id="UP000526196"/>
    </source>
</evidence>
<protein>
    <submittedName>
        <fullName evidence="2">DegT/DnrJ/EryC1/StrS family aminotransferase</fullName>
    </submittedName>
</protein>
<dbReference type="PANTHER" id="PTHR30244:SF34">
    <property type="entry name" value="DTDP-4-AMINO-4,6-DIDEOXYGALACTOSE TRANSAMINASE"/>
    <property type="match status" value="1"/>
</dbReference>
<accession>A0A7K4NSK8</accession>
<comment type="similarity">
    <text evidence="1">Belongs to the DegT/DnrJ/EryC1 family.</text>
</comment>
<dbReference type="Proteomes" id="UP000526196">
    <property type="component" value="Unassembled WGS sequence"/>
</dbReference>
<gene>
    <name evidence="2" type="ORF">HX833_04430</name>
</gene>
<dbReference type="GO" id="GO:0000271">
    <property type="term" value="P:polysaccharide biosynthetic process"/>
    <property type="evidence" value="ECO:0007669"/>
    <property type="project" value="TreeGrafter"/>
</dbReference>
<name>A0A7K4NSK8_9ARCH</name>
<keyword evidence="2" id="KW-0808">Transferase</keyword>
<dbReference type="GO" id="GO:0030170">
    <property type="term" value="F:pyridoxal phosphate binding"/>
    <property type="evidence" value="ECO:0007669"/>
    <property type="project" value="TreeGrafter"/>
</dbReference>
<sequence>MKKINQIEPHMNNDEKKELNTVIDSGWFTEAAKTRQFEKMIADFVGVKYACAVTSGTTALYVGLKALGIGRGDEVIVPDLTFVAGPNSVEAIGAKPILVDIEQDSLNLDLKKIKQSITKRTRAIMPVDFNGRAVDIKNITELANQHNLSLIEDAAHGLGCFYDKKHVGTMSDIGIFSFSTPKIITTGQGGMIVTNNKKLYEKCKAVKDFGRKSGTKQNMRMAFDHPTIGYNFKFTEFQAAIGVAQMKKLPKRIIKKKEMFKKYHDLLCNVKGISFVKTDLNKITPWMIDFILDSKNKKNKLINHLKKNRIETRIFYPSIHKLNPYKASDKNYPNSSYISDNGLWLPSSVTLKDNEIDLVCKKIKNFINQN</sequence>
<dbReference type="InterPro" id="IPR015424">
    <property type="entry name" value="PyrdxlP-dep_Trfase"/>
</dbReference>
<dbReference type="InterPro" id="IPR000653">
    <property type="entry name" value="DegT/StrS_aminotransferase"/>
</dbReference>